<sequence length="259" mass="28719">MPVKVGIITTGQSPRNEYVSFHTNALKALGLDVVVTEKACLDGLTRAEIAEHEIRPADGLGIGCYVHNTTPDDRRMGAGWEEIFVVQSWYLERAQAAIDAHVAEGAEIILMCCAEMYPEGALHSPVPLLLPYQLMFDLVRRQAEARGKLKLALLLPTEWHIDQDRATWKSQPWMDKVDAHFGIGIATGEALDQLEGEGPYDLALIWGYGDGLAPHDPETLLEDISKRLGCPTVTPNVLNVFNARTLISPAWAERIHVRY</sequence>
<keyword evidence="2" id="KW-1185">Reference proteome</keyword>
<accession>A0A0D5LR94</accession>
<dbReference type="InterPro" id="IPR010843">
    <property type="entry name" value="Uncharacterised_AroM"/>
</dbReference>
<dbReference type="STRING" id="1486262.TM49_12395"/>
<reference evidence="1 2" key="1">
    <citation type="journal article" date="2015" name="Genome Announc.">
        <title>Complete genome sequence of Martelella endophytica YC6887, which has antifungal activity associated with a halophyte.</title>
        <authorList>
            <person name="Khan A."/>
            <person name="Khan H."/>
            <person name="Chung E.J."/>
            <person name="Hossain M.T."/>
            <person name="Chung Y.R."/>
        </authorList>
    </citation>
    <scope>NUCLEOTIDE SEQUENCE [LARGE SCALE GENOMIC DNA]</scope>
    <source>
        <strain evidence="1">YC6887</strain>
    </source>
</reference>
<name>A0A0D5LR94_MAREN</name>
<dbReference type="OrthoDB" id="9798683at2"/>
<dbReference type="RefSeq" id="WP_045681638.1">
    <property type="nucleotide sequence ID" value="NZ_CP010803.1"/>
</dbReference>
<organism evidence="1 2">
    <name type="scientific">Martelella endophytica</name>
    <dbReference type="NCBI Taxonomy" id="1486262"/>
    <lineage>
        <taxon>Bacteria</taxon>
        <taxon>Pseudomonadati</taxon>
        <taxon>Pseudomonadota</taxon>
        <taxon>Alphaproteobacteria</taxon>
        <taxon>Hyphomicrobiales</taxon>
        <taxon>Aurantimonadaceae</taxon>
        <taxon>Martelella</taxon>
    </lineage>
</organism>
<dbReference type="PATRIC" id="fig|1486262.3.peg.2564"/>
<evidence type="ECO:0000313" key="1">
    <source>
        <dbReference type="EMBL" id="AJY46292.1"/>
    </source>
</evidence>
<dbReference type="AlphaFoldDB" id="A0A0D5LR94"/>
<evidence type="ECO:0000313" key="2">
    <source>
        <dbReference type="Proteomes" id="UP000032611"/>
    </source>
</evidence>
<dbReference type="Pfam" id="PF07302">
    <property type="entry name" value="AroM"/>
    <property type="match status" value="1"/>
</dbReference>
<dbReference type="KEGG" id="mey:TM49_12395"/>
<evidence type="ECO:0008006" key="3">
    <source>
        <dbReference type="Google" id="ProtNLM"/>
    </source>
</evidence>
<proteinExistence type="predicted"/>
<dbReference type="HOGENOM" id="CLU_1072835_0_0_5"/>
<protein>
    <recommendedName>
        <fullName evidence="3">AroM family protein</fullName>
    </recommendedName>
</protein>
<dbReference type="EMBL" id="CP010803">
    <property type="protein sequence ID" value="AJY46292.1"/>
    <property type="molecule type" value="Genomic_DNA"/>
</dbReference>
<dbReference type="Proteomes" id="UP000032611">
    <property type="component" value="Chromosome"/>
</dbReference>
<gene>
    <name evidence="1" type="ORF">TM49_12395</name>
</gene>